<dbReference type="EMBL" id="JAGTJQ010000001">
    <property type="protein sequence ID" value="KAH7039919.1"/>
    <property type="molecule type" value="Genomic_DNA"/>
</dbReference>
<proteinExistence type="predicted"/>
<dbReference type="RefSeq" id="XP_046017974.1">
    <property type="nucleotide sequence ID" value="XM_046157777.1"/>
</dbReference>
<name>A0A9P8YGE9_9PEZI</name>
<evidence type="ECO:0000256" key="2">
    <source>
        <dbReference type="SAM" id="MobiDB-lite"/>
    </source>
</evidence>
<dbReference type="AlphaFoldDB" id="A0A9P8YGE9"/>
<reference evidence="3" key="1">
    <citation type="journal article" date="2021" name="Nat. Commun.">
        <title>Genetic determinants of endophytism in the Arabidopsis root mycobiome.</title>
        <authorList>
            <person name="Mesny F."/>
            <person name="Miyauchi S."/>
            <person name="Thiergart T."/>
            <person name="Pickel B."/>
            <person name="Atanasova L."/>
            <person name="Karlsson M."/>
            <person name="Huettel B."/>
            <person name="Barry K.W."/>
            <person name="Haridas S."/>
            <person name="Chen C."/>
            <person name="Bauer D."/>
            <person name="Andreopoulos W."/>
            <person name="Pangilinan J."/>
            <person name="LaButti K."/>
            <person name="Riley R."/>
            <person name="Lipzen A."/>
            <person name="Clum A."/>
            <person name="Drula E."/>
            <person name="Henrissat B."/>
            <person name="Kohler A."/>
            <person name="Grigoriev I.V."/>
            <person name="Martin F.M."/>
            <person name="Hacquard S."/>
        </authorList>
    </citation>
    <scope>NUCLEOTIDE SEQUENCE</scope>
    <source>
        <strain evidence="3">MPI-CAGE-CH-0230</strain>
    </source>
</reference>
<comment type="caution">
    <text evidence="3">The sequence shown here is derived from an EMBL/GenBank/DDBJ whole genome shotgun (WGS) entry which is preliminary data.</text>
</comment>
<keyword evidence="1" id="KW-0539">Nucleus</keyword>
<evidence type="ECO:0000313" key="4">
    <source>
        <dbReference type="Proteomes" id="UP000756346"/>
    </source>
</evidence>
<evidence type="ECO:0000313" key="3">
    <source>
        <dbReference type="EMBL" id="KAH7039919.1"/>
    </source>
</evidence>
<accession>A0A9P8YGE9</accession>
<sequence length="510" mass="55360">MSIAPPTSINQHSISYLFTAYLGAANHYLDSGFSGVLETVVQKGKPPRYLSAAISATSIAAFSRRPNARFLAVRAEKVYSTALNEVNSALARPGSIDDDDLLAAILLLALYEVFMSDRFTGYYNHILGAAVILKHRQGRQTGALGSAVAAMAFILTRNEIMKSSILTPLSSIESDINPWLRWVHALGLDTWTTSAYRHLPASVMSGPIMHFKAMMYQAMEESSLTLTTPSGKISSLSPRDGASPMSDDDGSIVSDGQSPGQSPPRINPDYLPGLITALMAMYRRFANIDRVMSELYNVGPTPSQSLPDDLPHKVDGWDVFMEGPIHIYHNMLHAGFRLAMALAYLEPCSKATVIAMTAPGLDYLRETNEYQELEAGGRRAIAEIVGSVPYFCGLLPASMTGNRNSSSRHLFDVAGIRDAQAISFSTWAMAAGVMAPQTTGAEREYLLRMLRYCHEVKGLGQAAALHEACMEVVRKSATPHHATATSIPAAWMGRGTSLESLIYEASTPDM</sequence>
<protein>
    <submittedName>
        <fullName evidence="3">Uncharacterized protein</fullName>
    </submittedName>
</protein>
<gene>
    <name evidence="3" type="ORF">B0I36DRAFT_357294</name>
</gene>
<feature type="compositionally biased region" description="Polar residues" evidence="2">
    <location>
        <begin position="227"/>
        <end position="237"/>
    </location>
</feature>
<dbReference type="Pfam" id="PF11951">
    <property type="entry name" value="Fungal_trans_2"/>
    <property type="match status" value="1"/>
</dbReference>
<dbReference type="PANTHER" id="PTHR38791">
    <property type="entry name" value="ZN(II)2CYS6 TRANSCRIPTION FACTOR (EUROFUNG)-RELATED-RELATED"/>
    <property type="match status" value="1"/>
</dbReference>
<dbReference type="PANTHER" id="PTHR38791:SF1">
    <property type="entry name" value="TRANSCRIPTION FACTOR, PUTATIVE-RELATED"/>
    <property type="match status" value="1"/>
</dbReference>
<feature type="region of interest" description="Disordered" evidence="2">
    <location>
        <begin position="227"/>
        <end position="267"/>
    </location>
</feature>
<dbReference type="OrthoDB" id="4491390at2759"/>
<dbReference type="InterPro" id="IPR053175">
    <property type="entry name" value="DHMBA_Reg_Transcription_Factor"/>
</dbReference>
<dbReference type="InterPro" id="IPR021858">
    <property type="entry name" value="Fun_TF"/>
</dbReference>
<keyword evidence="4" id="KW-1185">Reference proteome</keyword>
<organism evidence="3 4">
    <name type="scientific">Microdochium trichocladiopsis</name>
    <dbReference type="NCBI Taxonomy" id="1682393"/>
    <lineage>
        <taxon>Eukaryota</taxon>
        <taxon>Fungi</taxon>
        <taxon>Dikarya</taxon>
        <taxon>Ascomycota</taxon>
        <taxon>Pezizomycotina</taxon>
        <taxon>Sordariomycetes</taxon>
        <taxon>Xylariomycetidae</taxon>
        <taxon>Xylariales</taxon>
        <taxon>Microdochiaceae</taxon>
        <taxon>Microdochium</taxon>
    </lineage>
</organism>
<dbReference type="Proteomes" id="UP000756346">
    <property type="component" value="Unassembled WGS sequence"/>
</dbReference>
<dbReference type="GeneID" id="70187323"/>
<evidence type="ECO:0000256" key="1">
    <source>
        <dbReference type="ARBA" id="ARBA00023242"/>
    </source>
</evidence>